<evidence type="ECO:0000313" key="2">
    <source>
        <dbReference type="EMBL" id="PWC27546.1"/>
    </source>
</evidence>
<dbReference type="AlphaFoldDB" id="A0A2U1V0W7"/>
<keyword evidence="1" id="KW-0812">Transmembrane</keyword>
<keyword evidence="3" id="KW-1185">Reference proteome</keyword>
<keyword evidence="1" id="KW-0472">Membrane</keyword>
<evidence type="ECO:0000256" key="1">
    <source>
        <dbReference type="SAM" id="Phobius"/>
    </source>
</evidence>
<proteinExistence type="predicted"/>
<dbReference type="EMBL" id="PDOA01000013">
    <property type="protein sequence ID" value="PWC27546.1"/>
    <property type="molecule type" value="Genomic_DNA"/>
</dbReference>
<name>A0A2U1V0W7_9PROT</name>
<dbReference type="OrthoDB" id="129807at2"/>
<accession>A0A2U1V0W7</accession>
<reference evidence="3" key="1">
    <citation type="submission" date="2017-10" db="EMBL/GenBank/DDBJ databases">
        <authorList>
            <person name="Toshchakov S.V."/>
            <person name="Goeva M.A."/>
        </authorList>
    </citation>
    <scope>NUCLEOTIDE SEQUENCE [LARGE SCALE GENOMIC DNA]</scope>
    <source>
        <strain evidence="3">JR1/69-1-13</strain>
    </source>
</reference>
<feature type="transmembrane region" description="Helical" evidence="1">
    <location>
        <begin position="16"/>
        <end position="40"/>
    </location>
</feature>
<protein>
    <submittedName>
        <fullName evidence="2">Uncharacterized protein</fullName>
    </submittedName>
</protein>
<dbReference type="Proteomes" id="UP000245048">
    <property type="component" value="Unassembled WGS sequence"/>
</dbReference>
<gene>
    <name evidence="2" type="ORF">CR165_17195</name>
</gene>
<organism evidence="2 3">
    <name type="scientific">Teichococcus aestuarii</name>
    <dbReference type="NCBI Taxonomy" id="568898"/>
    <lineage>
        <taxon>Bacteria</taxon>
        <taxon>Pseudomonadati</taxon>
        <taxon>Pseudomonadota</taxon>
        <taxon>Alphaproteobacteria</taxon>
        <taxon>Acetobacterales</taxon>
        <taxon>Roseomonadaceae</taxon>
        <taxon>Roseomonas</taxon>
    </lineage>
</organism>
<keyword evidence="1" id="KW-1133">Transmembrane helix</keyword>
<evidence type="ECO:0000313" key="3">
    <source>
        <dbReference type="Proteomes" id="UP000245048"/>
    </source>
</evidence>
<comment type="caution">
    <text evidence="2">The sequence shown here is derived from an EMBL/GenBank/DDBJ whole genome shotgun (WGS) entry which is preliminary data.</text>
</comment>
<dbReference type="RefSeq" id="WP_109518183.1">
    <property type="nucleotide sequence ID" value="NZ_JBHTET010000002.1"/>
</dbReference>
<sequence length="124" mass="13340">MSNPLERRETLALRSWAILGVGLGTAAFLALVMAGLFLLYRWAQAPERYSPPERFAPPRLETDPAAALRDFRAAQAAQLEAGDDPPRRAVAEAMALIAARGAAAYDPLEQPAAPPPPIRREAAP</sequence>